<dbReference type="AlphaFoldDB" id="W4KHW9"/>
<sequence length="131" mass="14555">MRIEAWARYSWKKDRAYDDKRGMDVMFRTMREEIAVLEGKSRELRQIVQDFLALVKDATGMGSSLLSAQSGHAQSRTRLEVPLKASTPLRHSITASQISDTRARIPPTPSILPANDADLHVSSPVVAPSIP</sequence>
<gene>
    <name evidence="2" type="ORF">HETIRDRAFT_408642</name>
</gene>
<dbReference type="InParanoid" id="W4KHW9"/>
<dbReference type="RefSeq" id="XP_009544314.1">
    <property type="nucleotide sequence ID" value="XM_009546019.1"/>
</dbReference>
<dbReference type="HOGENOM" id="CLU_1927892_0_0_1"/>
<accession>W4KHW9</accession>
<reference evidence="2 3" key="1">
    <citation type="journal article" date="2012" name="New Phytol.">
        <title>Insight into trade-off between wood decay and parasitism from the genome of a fungal forest pathogen.</title>
        <authorList>
            <person name="Olson A."/>
            <person name="Aerts A."/>
            <person name="Asiegbu F."/>
            <person name="Belbahri L."/>
            <person name="Bouzid O."/>
            <person name="Broberg A."/>
            <person name="Canback B."/>
            <person name="Coutinho P.M."/>
            <person name="Cullen D."/>
            <person name="Dalman K."/>
            <person name="Deflorio G."/>
            <person name="van Diepen L.T."/>
            <person name="Dunand C."/>
            <person name="Duplessis S."/>
            <person name="Durling M."/>
            <person name="Gonthier P."/>
            <person name="Grimwood J."/>
            <person name="Fossdal C.G."/>
            <person name="Hansson D."/>
            <person name="Henrissat B."/>
            <person name="Hietala A."/>
            <person name="Himmelstrand K."/>
            <person name="Hoffmeister D."/>
            <person name="Hogberg N."/>
            <person name="James T.Y."/>
            <person name="Karlsson M."/>
            <person name="Kohler A."/>
            <person name="Kues U."/>
            <person name="Lee Y.H."/>
            <person name="Lin Y.C."/>
            <person name="Lind M."/>
            <person name="Lindquist E."/>
            <person name="Lombard V."/>
            <person name="Lucas S."/>
            <person name="Lunden K."/>
            <person name="Morin E."/>
            <person name="Murat C."/>
            <person name="Park J."/>
            <person name="Raffaello T."/>
            <person name="Rouze P."/>
            <person name="Salamov A."/>
            <person name="Schmutz J."/>
            <person name="Solheim H."/>
            <person name="Stahlberg J."/>
            <person name="Velez H."/>
            <person name="de Vries R.P."/>
            <person name="Wiebenga A."/>
            <person name="Woodward S."/>
            <person name="Yakovlev I."/>
            <person name="Garbelotto M."/>
            <person name="Martin F."/>
            <person name="Grigoriev I.V."/>
            <person name="Stenlid J."/>
        </authorList>
    </citation>
    <scope>NUCLEOTIDE SEQUENCE [LARGE SCALE GENOMIC DNA]</scope>
    <source>
        <strain evidence="2 3">TC 32-1</strain>
    </source>
</reference>
<keyword evidence="3" id="KW-1185">Reference proteome</keyword>
<name>W4KHW9_HETIT</name>
<protein>
    <submittedName>
        <fullName evidence="2">Uncharacterized protein</fullName>
    </submittedName>
</protein>
<dbReference type="GeneID" id="20672693"/>
<evidence type="ECO:0000313" key="3">
    <source>
        <dbReference type="Proteomes" id="UP000030671"/>
    </source>
</evidence>
<proteinExistence type="predicted"/>
<organism evidence="2 3">
    <name type="scientific">Heterobasidion irregulare (strain TC 32-1)</name>
    <dbReference type="NCBI Taxonomy" id="747525"/>
    <lineage>
        <taxon>Eukaryota</taxon>
        <taxon>Fungi</taxon>
        <taxon>Dikarya</taxon>
        <taxon>Basidiomycota</taxon>
        <taxon>Agaricomycotina</taxon>
        <taxon>Agaricomycetes</taxon>
        <taxon>Russulales</taxon>
        <taxon>Bondarzewiaceae</taxon>
        <taxon>Heterobasidion</taxon>
        <taxon>Heterobasidion annosum species complex</taxon>
    </lineage>
</organism>
<evidence type="ECO:0000313" key="2">
    <source>
        <dbReference type="EMBL" id="ETW84676.1"/>
    </source>
</evidence>
<dbReference type="KEGG" id="hir:HETIRDRAFT_408642"/>
<dbReference type="Proteomes" id="UP000030671">
    <property type="component" value="Unassembled WGS sequence"/>
</dbReference>
<dbReference type="EMBL" id="KI925456">
    <property type="protein sequence ID" value="ETW84676.1"/>
    <property type="molecule type" value="Genomic_DNA"/>
</dbReference>
<evidence type="ECO:0000256" key="1">
    <source>
        <dbReference type="SAM" id="MobiDB-lite"/>
    </source>
</evidence>
<feature type="region of interest" description="Disordered" evidence="1">
    <location>
        <begin position="81"/>
        <end position="116"/>
    </location>
</feature>